<evidence type="ECO:0000313" key="3">
    <source>
        <dbReference type="Proteomes" id="UP001206639"/>
    </source>
</evidence>
<evidence type="ECO:0000256" key="1">
    <source>
        <dbReference type="SAM" id="Phobius"/>
    </source>
</evidence>
<keyword evidence="1" id="KW-0472">Membrane</keyword>
<feature type="transmembrane region" description="Helical" evidence="1">
    <location>
        <begin position="133"/>
        <end position="158"/>
    </location>
</feature>
<feature type="transmembrane region" description="Helical" evidence="1">
    <location>
        <begin position="17"/>
        <end position="38"/>
    </location>
</feature>
<reference evidence="3" key="1">
    <citation type="submission" date="2023-07" db="EMBL/GenBank/DDBJ databases">
        <authorList>
            <person name="Deng Y."/>
            <person name="Zhang Y.-Q."/>
        </authorList>
    </citation>
    <scope>NUCLEOTIDE SEQUENCE [LARGE SCALE GENOMIC DNA]</scope>
    <source>
        <strain evidence="3">CPCC 205710</strain>
    </source>
</reference>
<keyword evidence="1" id="KW-1133">Transmembrane helix</keyword>
<feature type="transmembrane region" description="Helical" evidence="1">
    <location>
        <begin position="91"/>
        <end position="109"/>
    </location>
</feature>
<comment type="caution">
    <text evidence="2">The sequence shown here is derived from an EMBL/GenBank/DDBJ whole genome shotgun (WGS) entry which is preliminary data.</text>
</comment>
<feature type="transmembrane region" description="Helical" evidence="1">
    <location>
        <begin position="58"/>
        <end position="79"/>
    </location>
</feature>
<dbReference type="Proteomes" id="UP001206639">
    <property type="component" value="Unassembled WGS sequence"/>
</dbReference>
<name>A0ABT2MHE4_9MYCO</name>
<keyword evidence="3" id="KW-1185">Reference proteome</keyword>
<organism evidence="2 3">
    <name type="scientific">Mycobacterium deserti</name>
    <dbReference type="NCBI Taxonomy" id="2978347"/>
    <lineage>
        <taxon>Bacteria</taxon>
        <taxon>Bacillati</taxon>
        <taxon>Actinomycetota</taxon>
        <taxon>Actinomycetes</taxon>
        <taxon>Mycobacteriales</taxon>
        <taxon>Mycobacteriaceae</taxon>
        <taxon>Mycobacterium</taxon>
    </lineage>
</organism>
<feature type="transmembrane region" description="Helical" evidence="1">
    <location>
        <begin position="165"/>
        <end position="184"/>
    </location>
</feature>
<keyword evidence="1" id="KW-0812">Transmembrane</keyword>
<dbReference type="InterPro" id="IPR009339">
    <property type="entry name" value="DUF998"/>
</dbReference>
<accession>A0ABT2MHE4</accession>
<dbReference type="Pfam" id="PF06197">
    <property type="entry name" value="DUF998"/>
    <property type="match status" value="1"/>
</dbReference>
<proteinExistence type="predicted"/>
<protein>
    <submittedName>
        <fullName evidence="2">DUF998 domain-containing protein</fullName>
    </submittedName>
</protein>
<dbReference type="EMBL" id="JAODWD010000006">
    <property type="protein sequence ID" value="MCT7661713.1"/>
    <property type="molecule type" value="Genomic_DNA"/>
</dbReference>
<sequence>MATADCPPLSVRITKSLLGYGVIAGPVYVTAAAAQMAVRDGYDPTRHAVSQLANGDWGWVQVANFLVTGAMTIAAAVGVRRALGPGRRSAWAAGLLGVYGAGLVAAGIFRADPSDGFPPGTPAGMGEVSRHGLAHFAVAGIGFVALVAACLVLGAWFGGSGERSWAWFSRITGAAFGLSFLALSTGMGGAAAILVFTAAVVLVWAWLTAVSVKLYREVR</sequence>
<feature type="transmembrane region" description="Helical" evidence="1">
    <location>
        <begin position="190"/>
        <end position="215"/>
    </location>
</feature>
<dbReference type="RefSeq" id="WP_260995744.1">
    <property type="nucleotide sequence ID" value="NZ_JAODWD010000006.1"/>
</dbReference>
<gene>
    <name evidence="2" type="ORF">N4S67_25265</name>
</gene>
<evidence type="ECO:0000313" key="2">
    <source>
        <dbReference type="EMBL" id="MCT7661713.1"/>
    </source>
</evidence>